<reference evidence="3" key="2">
    <citation type="submission" date="2014-07" db="EMBL/GenBank/DDBJ databases">
        <title>Genetics and epidemiology of antimicrobial resistance in B. fragilis group.</title>
        <authorList>
            <person name="Sydenham T.V."/>
            <person name="Hasman H."/>
            <person name="Kemp M."/>
            <person name="Justesen U.S."/>
        </authorList>
    </citation>
    <scope>NUCLEOTIDE SEQUENCE [LARGE SCALE GENOMIC DNA]</scope>
    <source>
        <strain evidence="3">DCMOUH0018B</strain>
    </source>
</reference>
<feature type="domain" description="Lipocalin-like" evidence="2">
    <location>
        <begin position="156"/>
        <end position="283"/>
    </location>
</feature>
<evidence type="ECO:0000256" key="1">
    <source>
        <dbReference type="SAM" id="SignalP"/>
    </source>
</evidence>
<accession>A0A0I9SA77</accession>
<dbReference type="PATRIC" id="fig|817.53.peg.2077"/>
<dbReference type="EMBL" id="JMZZ02000107">
    <property type="protein sequence ID" value="KFX74907.1"/>
    <property type="molecule type" value="Genomic_DNA"/>
</dbReference>
<dbReference type="AlphaFoldDB" id="A0A0I9SA77"/>
<dbReference type="Proteomes" id="UP000028294">
    <property type="component" value="Chromosome"/>
</dbReference>
<evidence type="ECO:0000313" key="4">
    <source>
        <dbReference type="EMBL" id="QCQ37796.1"/>
    </source>
</evidence>
<evidence type="ECO:0000259" key="2">
    <source>
        <dbReference type="Pfam" id="PF13944"/>
    </source>
</evidence>
<dbReference type="Pfam" id="PF13944">
    <property type="entry name" value="Calycin_like"/>
    <property type="match status" value="2"/>
</dbReference>
<evidence type="ECO:0000313" key="5">
    <source>
        <dbReference type="Proteomes" id="UP000028294"/>
    </source>
</evidence>
<feature type="chain" id="PRO_5044366681" description="Lipocalin-like domain-containing protein" evidence="1">
    <location>
        <begin position="22"/>
        <end position="284"/>
    </location>
</feature>
<gene>
    <name evidence="3" type="ORF">EE52_0210065</name>
    <name evidence="4" type="ORF">IA74_017715</name>
</gene>
<dbReference type="EMBL" id="CP036553">
    <property type="protein sequence ID" value="QCQ37796.1"/>
    <property type="molecule type" value="Genomic_DNA"/>
</dbReference>
<reference evidence="3" key="1">
    <citation type="book" date="2014" name="THE 24TH EUROPEAN CONGRESS OF CLINICAL MICROBIOLOGY AND INFECTIOUS DISEASES" publisher="ECCMID 2014" city="Barcelona, Spain">
        <title>Identification of resistance genes in three multidrug-resistant Bacteroides fragilis isolates by whole genome sequencing.</title>
        <editorList>
            <person name="Unknown"/>
            <person name="A."/>
        </editorList>
        <authorList>
            <person name="Sydenham T.V."/>
            <person name="Hasman H."/>
            <person name="Wang M."/>
            <person name="Soki J."/>
            <person name="Nagy E."/>
            <person name="Justesen U.S."/>
        </authorList>
    </citation>
    <scope>NUCLEOTIDE SEQUENCE</scope>
    <source>
        <strain evidence="3">DCMOUH0018B</strain>
    </source>
</reference>
<protein>
    <recommendedName>
        <fullName evidence="2">Lipocalin-like domain-containing protein</fullName>
    </recommendedName>
</protein>
<dbReference type="Gene3D" id="2.40.128.340">
    <property type="match status" value="1"/>
</dbReference>
<dbReference type="PROSITE" id="PS51257">
    <property type="entry name" value="PROKAR_LIPOPROTEIN"/>
    <property type="match status" value="1"/>
</dbReference>
<organism evidence="3">
    <name type="scientific">Bacteroides fragilis</name>
    <dbReference type="NCBI Taxonomy" id="817"/>
    <lineage>
        <taxon>Bacteria</taxon>
        <taxon>Pseudomonadati</taxon>
        <taxon>Bacteroidota</taxon>
        <taxon>Bacteroidia</taxon>
        <taxon>Bacteroidales</taxon>
        <taxon>Bacteroidaceae</taxon>
        <taxon>Bacteroides</taxon>
    </lineage>
</organism>
<reference evidence="4 5" key="3">
    <citation type="submission" date="2019-03" db="EMBL/GenBank/DDBJ databases">
        <title>Complete genome assembly of MDR B. fragilis.</title>
        <authorList>
            <person name="Sydenham T.V."/>
            <person name="Hasman H."/>
            <person name="Justesen U.S."/>
        </authorList>
    </citation>
    <scope>NUCLEOTIDE SEQUENCE [LARGE SCALE GENOMIC DNA]</scope>
    <source>
        <strain evidence="4 5">DCMOUH0067B</strain>
    </source>
</reference>
<feature type="domain" description="Lipocalin-like" evidence="2">
    <location>
        <begin position="37"/>
        <end position="139"/>
    </location>
</feature>
<feature type="signal peptide" evidence="1">
    <location>
        <begin position="1"/>
        <end position="21"/>
    </location>
</feature>
<name>A0A0I9SA77_BACFG</name>
<sequence>MRKQMRIKNLLTMMFVLCACAACNDDKNEETPLNQVLAGKYEGYSIGNCAMFTDYVMGEKSVVTIAPNEDGTINVNYDSGSGEFKLNNIKVTSKTFEGSGQVELSMNDKPAGTKDFTLTGSVDDQKKLTLKVNVPSVMGGLAIEFIQGTLPLSYHVSGTYSKEANLSVSVGSTTYPDITDCKVSMKRSSDDTVEVTLKGLSNLNKSETGKGMNLGDFTVTDVKVTSADNSTFKIEGSISATDTNNTKITGTISGTVTNSEANITFTFKPGAMPIDITAQFKGKK</sequence>
<proteinExistence type="predicted"/>
<evidence type="ECO:0000313" key="3">
    <source>
        <dbReference type="EMBL" id="KFX74907.1"/>
    </source>
</evidence>
<dbReference type="Gene3D" id="2.40.128.350">
    <property type="match status" value="1"/>
</dbReference>
<keyword evidence="1" id="KW-0732">Signal</keyword>
<dbReference type="InterPro" id="IPR024311">
    <property type="entry name" value="Lipocalin-like"/>
</dbReference>